<dbReference type="Pfam" id="PF20329">
    <property type="entry name" value="DUF6624"/>
    <property type="match status" value="1"/>
</dbReference>
<feature type="chain" id="PRO_5030648456" evidence="2">
    <location>
        <begin position="24"/>
        <end position="228"/>
    </location>
</feature>
<keyword evidence="2" id="KW-0732">Signal</keyword>
<feature type="signal peptide" evidence="2">
    <location>
        <begin position="1"/>
        <end position="23"/>
    </location>
</feature>
<accession>A0A7Y2P180</accession>
<comment type="caution">
    <text evidence="3">The sequence shown here is derived from an EMBL/GenBank/DDBJ whole genome shotgun (WGS) entry which is preliminary data.</text>
</comment>
<protein>
    <submittedName>
        <fullName evidence="3">Uncharacterized protein</fullName>
    </submittedName>
</protein>
<evidence type="ECO:0000313" key="4">
    <source>
        <dbReference type="Proteomes" id="UP000533905"/>
    </source>
</evidence>
<gene>
    <name evidence="3" type="ORF">HGB41_18470</name>
</gene>
<evidence type="ECO:0000256" key="2">
    <source>
        <dbReference type="SAM" id="SignalP"/>
    </source>
</evidence>
<dbReference type="InterPro" id="IPR046732">
    <property type="entry name" value="DUF6624"/>
</dbReference>
<evidence type="ECO:0000256" key="1">
    <source>
        <dbReference type="SAM" id="MobiDB-lite"/>
    </source>
</evidence>
<dbReference type="Proteomes" id="UP000533905">
    <property type="component" value="Unassembled WGS sequence"/>
</dbReference>
<dbReference type="AlphaFoldDB" id="A0A7Y2P180"/>
<name>A0A7Y2P180_9BURK</name>
<feature type="region of interest" description="Disordered" evidence="1">
    <location>
        <begin position="205"/>
        <end position="228"/>
    </location>
</feature>
<dbReference type="EMBL" id="JABAIV010000007">
    <property type="protein sequence ID" value="NNG24973.1"/>
    <property type="molecule type" value="Genomic_DNA"/>
</dbReference>
<evidence type="ECO:0000313" key="3">
    <source>
        <dbReference type="EMBL" id="NNG24973.1"/>
    </source>
</evidence>
<keyword evidence="4" id="KW-1185">Reference proteome</keyword>
<organism evidence="3 4">
    <name type="scientific">Telluria aromaticivorans</name>
    <dbReference type="NCBI Taxonomy" id="2725995"/>
    <lineage>
        <taxon>Bacteria</taxon>
        <taxon>Pseudomonadati</taxon>
        <taxon>Pseudomonadota</taxon>
        <taxon>Betaproteobacteria</taxon>
        <taxon>Burkholderiales</taxon>
        <taxon>Oxalobacteraceae</taxon>
        <taxon>Telluria group</taxon>
        <taxon>Telluria</taxon>
    </lineage>
</organism>
<reference evidence="3 4" key="1">
    <citation type="submission" date="2020-04" db="EMBL/GenBank/DDBJ databases">
        <title>Massilia sp. nov., a cold adapted bacteria isolated from Arctic soil.</title>
        <authorList>
            <person name="Son J."/>
            <person name="Ka J.-O."/>
        </authorList>
    </citation>
    <scope>NUCLEOTIDE SEQUENCE [LARGE SCALE GENOMIC DNA]</scope>
    <source>
        <strain evidence="3 4">ML15P13</strain>
    </source>
</reference>
<sequence length="228" mass="25276">MHRTCLSTALLAACLGMSSPAHADAACSTYAADLAAMTGADQALRSRIDFLDPESHAQVKLRGHLTLVDRLNTERLKAWIARCGWPSREAHGDRAAGDAWLLAQHADHDVAFQKEALVLIERDADRSGKGVDQLFALMSDRIAVAEKRPQRYGTQLVSRGSDMCDLVFEPMDDREQVEARRAALKMPPRDAYKRLVLEMQHCPTGSSKEYHYAPPAPDSPARDKLTRK</sequence>
<dbReference type="RefSeq" id="WP_171087157.1">
    <property type="nucleotide sequence ID" value="NZ_JABAIV010000007.1"/>
</dbReference>
<proteinExistence type="predicted"/>